<evidence type="ECO:0000256" key="1">
    <source>
        <dbReference type="ARBA" id="ARBA00004604"/>
    </source>
</evidence>
<feature type="region of interest" description="Disordered" evidence="7">
    <location>
        <begin position="1"/>
        <end position="60"/>
    </location>
</feature>
<dbReference type="GO" id="GO:0032040">
    <property type="term" value="C:small-subunit processome"/>
    <property type="evidence" value="ECO:0007669"/>
    <property type="project" value="TreeGrafter"/>
</dbReference>
<organism evidence="8 9">
    <name type="scientific">Rhodotorula mucilaginosa</name>
    <name type="common">Yeast</name>
    <name type="synonym">Rhodotorula rubra</name>
    <dbReference type="NCBI Taxonomy" id="5537"/>
    <lineage>
        <taxon>Eukaryota</taxon>
        <taxon>Fungi</taxon>
        <taxon>Dikarya</taxon>
        <taxon>Basidiomycota</taxon>
        <taxon>Pucciniomycotina</taxon>
        <taxon>Microbotryomycetes</taxon>
        <taxon>Sporidiobolales</taxon>
        <taxon>Sporidiobolaceae</taxon>
        <taxon>Rhodotorula</taxon>
    </lineage>
</organism>
<dbReference type="AlphaFoldDB" id="A0A9P7B5M6"/>
<feature type="compositionally biased region" description="Low complexity" evidence="7">
    <location>
        <begin position="24"/>
        <end position="38"/>
    </location>
</feature>
<keyword evidence="3" id="KW-0698">rRNA processing</keyword>
<sequence>MPGLKPARTSPSKRKTSPSKAEKSTANSSSSSSPVKAAQNKDGPGDGAKEEEERNELLQLAESVAQNAHLLVRGRGDEQLAQLARNVLKRSFDQAVESESLAFPHLSALLASLSPASGPSTRSRTAAPPPLDENEDELPVKVEPTPIPELTVDGGMDNEMIWEQMELRGKTVDGLMEAMFGQKDEDDEEGEEGASDEEGDEEGFEGLGEDGEMYGDDGESEEEEEDEEVDFDDIPEAEKEEYYRKLGGGDDGDDDDEDDEAAAPDAAADPLADESSALTLDNFDGESGRKSKSRRSKPSGPPSAVDDQFFSLADFHRDADAGEYEMNKMLRGEDLSDDDEFDGDRDDFDGGDGGGIDLFAPVDGLGGGDEDDEEGSDEEEGDLDVGGVMYRDFFDPPPAARGAADNKGGKGKGKGKTGGKASPSKPAATAVPTASEDDDGKDVAEPPAKKAKRGVRFSDAVKVKEIPHRLAEKKRLMALAAEDGIDEETLEERLEELVAGSDEDDDDDEEEDEEMEEGSSFGGDDAGAMDLDGFGDEEMEQPGSDDAEEEAEEAEDGEDEDEIAEGAETIDRFKSELFEDEPEEDEKTKNLSRHERRLLQLSSQIASLEQENVGPKDWATMGEAQSRDRPVNSLLEEDLDFERMGKVAPAVTEETTRTIEDLIKQRILAHQFDDVERRVAVDPNQFLPSRYIELQDTKSQKSLAEVYEDEYRDQREREQGNEVVQELDKDLMKRHDEIEALFEDLAARLDALSNAHFTPKAPKPSITTVSNLPSISVESALPTTHSTSTLLAPEEVYSTKTDAARPNGGALAIDAADLTPAQKKAQRQKSRQERKARAEKAERILAARDRKKGVRGEKDAAERKLVRVKGVTVIGKGGKAKEEAGGSKKRKRGGDGGEAQPTSVGLKL</sequence>
<protein>
    <submittedName>
        <fullName evidence="8">Uncharacterized protein</fullName>
    </submittedName>
</protein>
<keyword evidence="5" id="KW-0687">Ribonucleoprotein</keyword>
<evidence type="ECO:0000256" key="7">
    <source>
        <dbReference type="SAM" id="MobiDB-lite"/>
    </source>
</evidence>
<reference evidence="8 9" key="1">
    <citation type="submission" date="2020-11" db="EMBL/GenBank/DDBJ databases">
        <title>Kefir isolates.</title>
        <authorList>
            <person name="Marcisauskas S."/>
            <person name="Kim Y."/>
            <person name="Blasche S."/>
        </authorList>
    </citation>
    <scope>NUCLEOTIDE SEQUENCE [LARGE SCALE GENOMIC DNA]</scope>
    <source>
        <strain evidence="8 9">KR</strain>
    </source>
</reference>
<keyword evidence="2" id="KW-0690">Ribosome biogenesis</keyword>
<keyword evidence="4" id="KW-0539">Nucleus</keyword>
<feature type="compositionally biased region" description="Acidic residues" evidence="7">
    <location>
        <begin position="501"/>
        <end position="517"/>
    </location>
</feature>
<comment type="caution">
    <text evidence="8">The sequence shown here is derived from an EMBL/GenBank/DDBJ whole genome shotgun (WGS) entry which is preliminary data.</text>
</comment>
<feature type="region of interest" description="Disordered" evidence="7">
    <location>
        <begin position="172"/>
        <end position="310"/>
    </location>
</feature>
<feature type="compositionally biased region" description="Basic and acidic residues" evidence="7">
    <location>
        <begin position="830"/>
        <end position="865"/>
    </location>
</feature>
<evidence type="ECO:0000256" key="4">
    <source>
        <dbReference type="ARBA" id="ARBA00023242"/>
    </source>
</evidence>
<evidence type="ECO:0000313" key="8">
    <source>
        <dbReference type="EMBL" id="KAG0661180.1"/>
    </source>
</evidence>
<dbReference type="GO" id="GO:0034457">
    <property type="term" value="C:Mpp10 complex"/>
    <property type="evidence" value="ECO:0007669"/>
    <property type="project" value="InterPro"/>
</dbReference>
<evidence type="ECO:0000256" key="2">
    <source>
        <dbReference type="ARBA" id="ARBA00022517"/>
    </source>
</evidence>
<feature type="compositionally biased region" description="Basic and acidic residues" evidence="7">
    <location>
        <begin position="459"/>
        <end position="475"/>
    </location>
</feature>
<evidence type="ECO:0000256" key="6">
    <source>
        <dbReference type="ARBA" id="ARBA00029455"/>
    </source>
</evidence>
<comment type="similarity">
    <text evidence="6">Belongs to the MPP10 family.</text>
</comment>
<dbReference type="Pfam" id="PF04006">
    <property type="entry name" value="Mpp10"/>
    <property type="match status" value="2"/>
</dbReference>
<feature type="region of interest" description="Disordered" evidence="7">
    <location>
        <begin position="328"/>
        <end position="595"/>
    </location>
</feature>
<feature type="compositionally biased region" description="Acidic residues" evidence="7">
    <location>
        <begin position="184"/>
        <end position="235"/>
    </location>
</feature>
<dbReference type="PANTHER" id="PTHR17039">
    <property type="entry name" value="U3 SMALL NUCLEOLAR RIBONUCLEOPROTEIN PROTEIN MPP10"/>
    <property type="match status" value="1"/>
</dbReference>
<gene>
    <name evidence="8" type="ORF">C6P46_004134</name>
</gene>
<keyword evidence="9" id="KW-1185">Reference proteome</keyword>
<dbReference type="GO" id="GO:0006364">
    <property type="term" value="P:rRNA processing"/>
    <property type="evidence" value="ECO:0007669"/>
    <property type="project" value="UniProtKB-KW"/>
</dbReference>
<feature type="compositionally biased region" description="Acidic residues" evidence="7">
    <location>
        <begin position="368"/>
        <end position="383"/>
    </location>
</feature>
<feature type="compositionally biased region" description="Basic and acidic residues" evidence="7">
    <location>
        <begin position="43"/>
        <end position="56"/>
    </location>
</feature>
<dbReference type="EMBL" id="PUHQ01000037">
    <property type="protein sequence ID" value="KAG0661180.1"/>
    <property type="molecule type" value="Genomic_DNA"/>
</dbReference>
<feature type="region of interest" description="Disordered" evidence="7">
    <location>
        <begin position="607"/>
        <end position="631"/>
    </location>
</feature>
<comment type="subcellular location">
    <subcellularLocation>
        <location evidence="1">Nucleus</location>
        <location evidence="1">Nucleolus</location>
    </subcellularLocation>
</comment>
<evidence type="ECO:0000256" key="5">
    <source>
        <dbReference type="ARBA" id="ARBA00023274"/>
    </source>
</evidence>
<dbReference type="InterPro" id="IPR012173">
    <property type="entry name" value="Mpp10"/>
</dbReference>
<evidence type="ECO:0000313" key="9">
    <source>
        <dbReference type="Proteomes" id="UP000777482"/>
    </source>
</evidence>
<feature type="compositionally biased region" description="Acidic residues" evidence="7">
    <location>
        <begin position="335"/>
        <end position="350"/>
    </location>
</feature>
<feature type="compositionally biased region" description="Basic and acidic residues" evidence="7">
    <location>
        <begin position="236"/>
        <end position="248"/>
    </location>
</feature>
<evidence type="ECO:0000256" key="3">
    <source>
        <dbReference type="ARBA" id="ARBA00022552"/>
    </source>
</evidence>
<dbReference type="OrthoDB" id="445326at2759"/>
<accession>A0A9P7B5M6</accession>
<dbReference type="GO" id="GO:0005732">
    <property type="term" value="C:sno(s)RNA-containing ribonucleoprotein complex"/>
    <property type="evidence" value="ECO:0007669"/>
    <property type="project" value="InterPro"/>
</dbReference>
<dbReference type="PANTHER" id="PTHR17039:SF0">
    <property type="entry name" value="U3 SMALL NUCLEOLAR RIBONUCLEOPROTEIN PROTEIN MPP10"/>
    <property type="match status" value="1"/>
</dbReference>
<feature type="compositionally biased region" description="Acidic residues" evidence="7">
    <location>
        <begin position="250"/>
        <end position="262"/>
    </location>
</feature>
<feature type="region of interest" description="Disordered" evidence="7">
    <location>
        <begin position="818"/>
        <end position="908"/>
    </location>
</feature>
<dbReference type="Proteomes" id="UP000777482">
    <property type="component" value="Unassembled WGS sequence"/>
</dbReference>
<feature type="compositionally biased region" description="Acidic residues" evidence="7">
    <location>
        <begin position="533"/>
        <end position="565"/>
    </location>
</feature>
<feature type="region of interest" description="Disordered" evidence="7">
    <location>
        <begin position="112"/>
        <end position="155"/>
    </location>
</feature>
<name>A0A9P7B5M6_RHOMI</name>
<proteinExistence type="inferred from homology"/>